<sequence length="119" mass="13332">MKLNEYGVCCDFGGRVCISVQCYHGQWTIDSTSGISACRMADEQYYLGGYFVSQGINDILFSFTLIVFHHIHFVIEAMSITNAVAKENEDSGDRVDEYQVEATDDDQIGIGKQDQLRTS</sequence>
<evidence type="ECO:0000313" key="2">
    <source>
        <dbReference type="Proteomes" id="UP000316759"/>
    </source>
</evidence>
<dbReference type="OrthoDB" id="294541at2759"/>
<keyword evidence="2" id="KW-1185">Reference proteome</keyword>
<reference evidence="1 2" key="1">
    <citation type="submission" date="2019-04" db="EMBL/GenBank/DDBJ databases">
        <title>Annotation for the trematode Fasciola gigantica.</title>
        <authorList>
            <person name="Choi Y.-J."/>
        </authorList>
    </citation>
    <scope>NUCLEOTIDE SEQUENCE [LARGE SCALE GENOMIC DNA]</scope>
    <source>
        <strain evidence="1">Uganda_cow_1</strain>
    </source>
</reference>
<dbReference type="Proteomes" id="UP000316759">
    <property type="component" value="Unassembled WGS sequence"/>
</dbReference>
<organism evidence="1 2">
    <name type="scientific">Fasciola gigantica</name>
    <name type="common">Giant liver fluke</name>
    <dbReference type="NCBI Taxonomy" id="46835"/>
    <lineage>
        <taxon>Eukaryota</taxon>
        <taxon>Metazoa</taxon>
        <taxon>Spiralia</taxon>
        <taxon>Lophotrochozoa</taxon>
        <taxon>Platyhelminthes</taxon>
        <taxon>Trematoda</taxon>
        <taxon>Digenea</taxon>
        <taxon>Plagiorchiida</taxon>
        <taxon>Echinostomata</taxon>
        <taxon>Echinostomatoidea</taxon>
        <taxon>Fasciolidae</taxon>
        <taxon>Fasciola</taxon>
    </lineage>
</organism>
<dbReference type="AlphaFoldDB" id="A0A504Z9X0"/>
<evidence type="ECO:0000313" key="1">
    <source>
        <dbReference type="EMBL" id="TPP66678.1"/>
    </source>
</evidence>
<name>A0A504Z9X0_FASGI</name>
<comment type="caution">
    <text evidence="1">The sequence shown here is derived from an EMBL/GenBank/DDBJ whole genome shotgun (WGS) entry which is preliminary data.</text>
</comment>
<gene>
    <name evidence="1" type="ORF">FGIG_10618</name>
</gene>
<accession>A0A504Z9X0</accession>
<protein>
    <submittedName>
        <fullName evidence="1">Uncharacterized protein</fullName>
    </submittedName>
</protein>
<dbReference type="EMBL" id="SUNJ01001536">
    <property type="protein sequence ID" value="TPP66678.1"/>
    <property type="molecule type" value="Genomic_DNA"/>
</dbReference>
<proteinExistence type="predicted"/>